<keyword evidence="2" id="KW-1185">Reference proteome</keyword>
<dbReference type="KEGG" id="sphv:F9278_28490"/>
<dbReference type="AlphaFoldDB" id="A0A5P8K9G1"/>
<evidence type="ECO:0000313" key="2">
    <source>
        <dbReference type="Proteomes" id="UP000327294"/>
    </source>
</evidence>
<proteinExistence type="predicted"/>
<sequence>MVEPRDAVGVLCAQLPVLRRCDPEKAEQLAADARAGRDFGSQLSRLLLQMELPGTADTERSGLGGPALVGGFGRHSAHEVFRCPGDRCARVQARRPAAPAPVCHLEDAPLRLTRS</sequence>
<evidence type="ECO:0000313" key="1">
    <source>
        <dbReference type="EMBL" id="QFQ99438.1"/>
    </source>
</evidence>
<reference evidence="1 2" key="1">
    <citation type="submission" date="2019-10" db="EMBL/GenBank/DDBJ databases">
        <title>Streptomyces sp. strain GY16 isolated from leaves of Broussonetia papyrifera.</title>
        <authorList>
            <person name="Mo P."/>
        </authorList>
    </citation>
    <scope>NUCLEOTIDE SEQUENCE [LARGE SCALE GENOMIC DNA]</scope>
    <source>
        <strain evidence="1 2">GY16</strain>
    </source>
</reference>
<protein>
    <submittedName>
        <fullName evidence="1">Uncharacterized protein</fullName>
    </submittedName>
</protein>
<dbReference type="Proteomes" id="UP000327294">
    <property type="component" value="Chromosome"/>
</dbReference>
<organism evidence="1 2">
    <name type="scientific">Streptomyces phaeolivaceus</name>
    <dbReference type="NCBI Taxonomy" id="2653200"/>
    <lineage>
        <taxon>Bacteria</taxon>
        <taxon>Bacillati</taxon>
        <taxon>Actinomycetota</taxon>
        <taxon>Actinomycetes</taxon>
        <taxon>Kitasatosporales</taxon>
        <taxon>Streptomycetaceae</taxon>
        <taxon>Streptomyces</taxon>
    </lineage>
</organism>
<accession>A0A5P8K9G1</accession>
<dbReference type="EMBL" id="CP045096">
    <property type="protein sequence ID" value="QFQ99438.1"/>
    <property type="molecule type" value="Genomic_DNA"/>
</dbReference>
<gene>
    <name evidence="1" type="ORF">F9278_28490</name>
</gene>
<name>A0A5P8K9G1_9ACTN</name>
<dbReference type="RefSeq" id="WP_152170863.1">
    <property type="nucleotide sequence ID" value="NZ_CP045096.1"/>
</dbReference>